<dbReference type="AlphaFoldDB" id="A0ABD5XSL1"/>
<evidence type="ECO:0000259" key="2">
    <source>
        <dbReference type="Pfam" id="PF09851"/>
    </source>
</evidence>
<protein>
    <submittedName>
        <fullName evidence="3">SHOCT domain-containing protein</fullName>
    </submittedName>
</protein>
<dbReference type="Pfam" id="PF09851">
    <property type="entry name" value="SHOCT"/>
    <property type="match status" value="1"/>
</dbReference>
<evidence type="ECO:0000256" key="1">
    <source>
        <dbReference type="SAM" id="MobiDB-lite"/>
    </source>
</evidence>
<feature type="compositionally biased region" description="Basic and acidic residues" evidence="1">
    <location>
        <begin position="1"/>
        <end position="22"/>
    </location>
</feature>
<organism evidence="3 4">
    <name type="scientific">Halobaculum litoreum</name>
    <dbReference type="NCBI Taxonomy" id="3031998"/>
    <lineage>
        <taxon>Archaea</taxon>
        <taxon>Methanobacteriati</taxon>
        <taxon>Methanobacteriota</taxon>
        <taxon>Stenosarchaea group</taxon>
        <taxon>Halobacteria</taxon>
        <taxon>Halobacteriales</taxon>
        <taxon>Haloferacaceae</taxon>
        <taxon>Halobaculum</taxon>
    </lineage>
</organism>
<feature type="domain" description="SHOCT" evidence="2">
    <location>
        <begin position="29"/>
        <end position="56"/>
    </location>
</feature>
<keyword evidence="4" id="KW-1185">Reference proteome</keyword>
<evidence type="ECO:0000313" key="3">
    <source>
        <dbReference type="EMBL" id="MFC7138087.1"/>
    </source>
</evidence>
<accession>A0ABD5XSL1</accession>
<feature type="region of interest" description="Disordered" evidence="1">
    <location>
        <begin position="1"/>
        <end position="29"/>
    </location>
</feature>
<dbReference type="InterPro" id="IPR018649">
    <property type="entry name" value="SHOCT"/>
</dbReference>
<name>A0ABD5XSL1_9EURY</name>
<evidence type="ECO:0000313" key="4">
    <source>
        <dbReference type="Proteomes" id="UP001596368"/>
    </source>
</evidence>
<gene>
    <name evidence="3" type="ORF">ACFQRB_19675</name>
</gene>
<sequence>MRRRSADREPTEARANTERAGADTDSPDAALATLRRRYARGDLTDDQFERRVERLLETEETADTVVSIRED</sequence>
<dbReference type="Proteomes" id="UP001596368">
    <property type="component" value="Unassembled WGS sequence"/>
</dbReference>
<proteinExistence type="predicted"/>
<dbReference type="EMBL" id="JBHSZG010000008">
    <property type="protein sequence ID" value="MFC7138087.1"/>
    <property type="molecule type" value="Genomic_DNA"/>
</dbReference>
<comment type="caution">
    <text evidence="3">The sequence shown here is derived from an EMBL/GenBank/DDBJ whole genome shotgun (WGS) entry which is preliminary data.</text>
</comment>
<reference evidence="3 4" key="1">
    <citation type="journal article" date="2019" name="Int. J. Syst. Evol. Microbiol.">
        <title>The Global Catalogue of Microorganisms (GCM) 10K type strain sequencing project: providing services to taxonomists for standard genome sequencing and annotation.</title>
        <authorList>
            <consortium name="The Broad Institute Genomics Platform"/>
            <consortium name="The Broad Institute Genome Sequencing Center for Infectious Disease"/>
            <person name="Wu L."/>
            <person name="Ma J."/>
        </authorList>
    </citation>
    <scope>NUCLEOTIDE SEQUENCE [LARGE SCALE GENOMIC DNA]</scope>
    <source>
        <strain evidence="3 4">DT92</strain>
    </source>
</reference>